<evidence type="ECO:0000313" key="1">
    <source>
        <dbReference type="EMBL" id="SDZ75431.1"/>
    </source>
</evidence>
<organism evidence="1 2">
    <name type="scientific">Arachidicoccus rhizosphaerae</name>
    <dbReference type="NCBI Taxonomy" id="551991"/>
    <lineage>
        <taxon>Bacteria</taxon>
        <taxon>Pseudomonadati</taxon>
        <taxon>Bacteroidota</taxon>
        <taxon>Chitinophagia</taxon>
        <taxon>Chitinophagales</taxon>
        <taxon>Chitinophagaceae</taxon>
        <taxon>Arachidicoccus</taxon>
    </lineage>
</organism>
<name>A0A1H3VL68_9BACT</name>
<reference evidence="1 2" key="1">
    <citation type="submission" date="2016-10" db="EMBL/GenBank/DDBJ databases">
        <authorList>
            <person name="de Groot N.N."/>
        </authorList>
    </citation>
    <scope>NUCLEOTIDE SEQUENCE [LARGE SCALE GENOMIC DNA]</scope>
    <source>
        <strain evidence="1 2">Vu-144</strain>
    </source>
</reference>
<accession>A0A1H3VL68</accession>
<evidence type="ECO:0000313" key="2">
    <source>
        <dbReference type="Proteomes" id="UP000199041"/>
    </source>
</evidence>
<dbReference type="AlphaFoldDB" id="A0A1H3VL68"/>
<gene>
    <name evidence="1" type="ORF">SAMN05192529_101243</name>
</gene>
<dbReference type="Proteomes" id="UP000199041">
    <property type="component" value="Unassembled WGS sequence"/>
</dbReference>
<dbReference type="STRING" id="551991.SAMN05192529_101243"/>
<dbReference type="RefSeq" id="WP_091392321.1">
    <property type="nucleotide sequence ID" value="NZ_FNQY01000001.1"/>
</dbReference>
<proteinExistence type="predicted"/>
<dbReference type="EMBL" id="FNQY01000001">
    <property type="protein sequence ID" value="SDZ75431.1"/>
    <property type="molecule type" value="Genomic_DNA"/>
</dbReference>
<keyword evidence="2" id="KW-1185">Reference proteome</keyword>
<protein>
    <submittedName>
        <fullName evidence="1">Uncharacterized protein</fullName>
    </submittedName>
</protein>
<sequence>MANLFISGEREGNRLFGAQAVITVAQVATVFINKDLNKLKVPDGAGADIAFAAIGTFGGPTGFGISTIYFLGEAADWW</sequence>